<evidence type="ECO:0000259" key="1">
    <source>
        <dbReference type="Pfam" id="PF08388"/>
    </source>
</evidence>
<keyword evidence="2" id="KW-0150">Chloroplast</keyword>
<keyword evidence="2" id="KW-0695">RNA-directed DNA polymerase</keyword>
<dbReference type="InterPro" id="IPR013597">
    <property type="entry name" value="Mat_intron_G2"/>
</dbReference>
<dbReference type="GeneID" id="26378483"/>
<dbReference type="AlphaFoldDB" id="A0A0S2LNU5"/>
<geneLocation type="chloroplast" evidence="2"/>
<accession>A0A0S2LNU5</accession>
<protein>
    <submittedName>
        <fullName evidence="2">Putative reverse transcriptase and intron maturase</fullName>
    </submittedName>
</protein>
<gene>
    <name evidence="2" type="primary">orf722</name>
</gene>
<keyword evidence="2" id="KW-0934">Plastid</keyword>
<keyword evidence="2" id="KW-0808">Transferase</keyword>
<keyword evidence="2" id="KW-0548">Nucleotidyltransferase</keyword>
<name>A0A0S2LNU5_9CHLO</name>
<dbReference type="RefSeq" id="YP_009184770.1">
    <property type="nucleotide sequence ID" value="NC_028581.1"/>
</dbReference>
<feature type="domain" description="Group II intron maturase-specific" evidence="1">
    <location>
        <begin position="585"/>
        <end position="669"/>
    </location>
</feature>
<dbReference type="EMBL" id="KT625413">
    <property type="protein sequence ID" value="ALO62918.1"/>
    <property type="molecule type" value="Genomic_DNA"/>
</dbReference>
<organism evidence="2">
    <name type="scientific">Jenufa perforata</name>
    <dbReference type="NCBI Taxonomy" id="993091"/>
    <lineage>
        <taxon>Eukaryota</taxon>
        <taxon>Viridiplantae</taxon>
        <taxon>Chlorophyta</taxon>
        <taxon>core chlorophytes</taxon>
        <taxon>Chlorophyceae</taxon>
        <taxon>Jenufa</taxon>
    </lineage>
</organism>
<reference evidence="2" key="1">
    <citation type="journal article" date="2015" name="BMC Evol. Biol.">
        <title>Chloroplast phylogenomic analysis of chlorophyte green algae identifies a novel lineage sister to the Sphaeropleales (Chlorophyceae).</title>
        <authorList>
            <person name="Lemieux C."/>
            <person name="Vincent A.T."/>
            <person name="Labarre A."/>
            <person name="Otis C."/>
            <person name="Turmel M."/>
        </authorList>
    </citation>
    <scope>NUCLEOTIDE SEQUENCE</scope>
</reference>
<proteinExistence type="predicted"/>
<dbReference type="GO" id="GO:0003964">
    <property type="term" value="F:RNA-directed DNA polymerase activity"/>
    <property type="evidence" value="ECO:0007669"/>
    <property type="project" value="UniProtKB-KW"/>
</dbReference>
<dbReference type="Pfam" id="PF08388">
    <property type="entry name" value="GIIM"/>
    <property type="match status" value="1"/>
</dbReference>
<evidence type="ECO:0000313" key="2">
    <source>
        <dbReference type="EMBL" id="ALO62918.1"/>
    </source>
</evidence>
<sequence length="722" mass="88045">MNIEQNMNTLKWNTIPWTLIDKYILQIQNRIYYAEKKNDKKHVYILQSKFSKSWSLQTKNFFELCFIIFLQKNKKEKNIKKLSLKENEFKEFLQTMYPFFYNNENIKNKIFSIFSLEKKEKKVTNVKKEKIEKIKERKKEKSIKKFFNSFIDYKTPITYKIDAPLFAQKILFKYYQFQFLQHVFLFSIDLMYSNINLKDLTLRNSIFFIISKKSIYNKKNKKYEIRSYNSNKLNLGWFTDFDIFFKEKIDVYRKSKSLKKKLKDLLQIFYLTKDIHYQVLENNKEFLWSLSFQFTYLNEKMSLSFLMLFFPLFFIENKKFKKSFSKEKIEEIKKIIILIQKKKIIESQWQGRYECYSYYFNKGASSFKKIQAIYKNICDEPKYILKIEIKKLWLLIEQLNNKKSKKNKLFENFFYLLKNLFFYGLEKSFFHILKKQDFNLSNSFLKQILIFDKNQIIILHKNDVFLKKFCQFFFSSLFLSSKEKIKMDQIIEKRNISSLPLSWNLCRKNSLGDFDLIKMQIVHSFMPYEKNPPGINFLGFHINQLNKKYYLQKNIDLEYFKKPIYNTTKFNIQTFIAPSLSNVRHHLLQIRTVIKQSKTLNQELLIKRLSPTIRGWSKFYSQAFFFLNKKKEYQKTAKYCDYLTFKMLWRWACRRHPNKNRKWIKLKYFKTLNNKNWVFCTSKKIETAEKNSSNNPTLIPLEKTSFIYATSLYLCLPLHREA</sequence>